<gene>
    <name evidence="1" type="ORF">CHYS00102_LOCUS19688</name>
</gene>
<dbReference type="AlphaFoldDB" id="A0A7S1FVN6"/>
<evidence type="ECO:0000313" key="1">
    <source>
        <dbReference type="EMBL" id="CAD8892480.1"/>
    </source>
</evidence>
<organism evidence="1">
    <name type="scientific">Corethron hystrix</name>
    <dbReference type="NCBI Taxonomy" id="216773"/>
    <lineage>
        <taxon>Eukaryota</taxon>
        <taxon>Sar</taxon>
        <taxon>Stramenopiles</taxon>
        <taxon>Ochrophyta</taxon>
        <taxon>Bacillariophyta</taxon>
        <taxon>Coscinodiscophyceae</taxon>
        <taxon>Corethrophycidae</taxon>
        <taxon>Corethrales</taxon>
        <taxon>Corethraceae</taxon>
        <taxon>Corethron</taxon>
    </lineage>
</organism>
<proteinExistence type="predicted"/>
<protein>
    <submittedName>
        <fullName evidence="1">Uncharacterized protein</fullName>
    </submittedName>
</protein>
<reference evidence="1" key="1">
    <citation type="submission" date="2021-01" db="EMBL/GenBank/DDBJ databases">
        <authorList>
            <person name="Corre E."/>
            <person name="Pelletier E."/>
            <person name="Niang G."/>
            <person name="Scheremetjew M."/>
            <person name="Finn R."/>
            <person name="Kale V."/>
            <person name="Holt S."/>
            <person name="Cochrane G."/>
            <person name="Meng A."/>
            <person name="Brown T."/>
            <person name="Cohen L."/>
        </authorList>
    </citation>
    <scope>NUCLEOTIDE SEQUENCE</scope>
    <source>
        <strain evidence="1">308</strain>
    </source>
</reference>
<name>A0A7S1FVN6_9STRA</name>
<dbReference type="EMBL" id="HBFR01027255">
    <property type="protein sequence ID" value="CAD8892480.1"/>
    <property type="molecule type" value="Transcribed_RNA"/>
</dbReference>
<sequence length="359" mass="37025">MTPVAESASDEILRRCRVAFGAADPASNGFIEVGALSGVIEALSLHDTIGGPHNVPTLAASLEINGAGIIIWDDFWRTVSRLMTGASLATILGQAVVEQEEQQENAAQDFAAIGVAAKMSVESDAAMALALSAQWDDMDNAATTNMTVGTGSSAQLGWGEMGEPSTAATFSPSAPTVAAAAATIPKSDEEIARELQAQWNDEAVESSTAYFGGRTTEDMIVYGGTSNDLGANTLDEHVVGTVGPVAPATATKGTASSYAAANQSIPSAEGLEDINGESRSTRFSLIYYNGLRGGQACRFTVTKSEEEAVGASVALAGQGTGGMTGSSSSSNWHKLEDIVRTRWPGCGLDWHGATPPSID</sequence>
<accession>A0A7S1FVN6</accession>